<evidence type="ECO:0000313" key="2">
    <source>
        <dbReference type="RefSeq" id="XP_022253797.1"/>
    </source>
</evidence>
<dbReference type="RefSeq" id="XP_022253797.1">
    <property type="nucleotide sequence ID" value="XM_022398089.1"/>
</dbReference>
<dbReference type="InterPro" id="IPR033305">
    <property type="entry name" value="Hydin-like"/>
</dbReference>
<feature type="non-terminal residue" evidence="2">
    <location>
        <position position="388"/>
    </location>
</feature>
<protein>
    <submittedName>
        <fullName evidence="2">Hydrocephalus-inducing protein-like</fullName>
    </submittedName>
</protein>
<dbReference type="Proteomes" id="UP000694941">
    <property type="component" value="Unplaced"/>
</dbReference>
<evidence type="ECO:0000313" key="1">
    <source>
        <dbReference type="Proteomes" id="UP000694941"/>
    </source>
</evidence>
<dbReference type="InterPro" id="IPR013783">
    <property type="entry name" value="Ig-like_fold"/>
</dbReference>
<reference evidence="2" key="1">
    <citation type="submission" date="2025-08" db="UniProtKB">
        <authorList>
            <consortium name="RefSeq"/>
        </authorList>
    </citation>
    <scope>IDENTIFICATION</scope>
    <source>
        <tissue evidence="2">Muscle</tissue>
    </source>
</reference>
<accession>A0ABM1TD41</accession>
<dbReference type="PANTHER" id="PTHR23053:SF0">
    <property type="entry name" value="HYDROCEPHALUS-INDUCING PROTEIN HOMOLOG"/>
    <property type="match status" value="1"/>
</dbReference>
<proteinExistence type="predicted"/>
<dbReference type="PANTHER" id="PTHR23053">
    <property type="entry name" value="DLEC1 DELETED IN LUNG AND ESOPHAGEAL CANCER 1"/>
    <property type="match status" value="1"/>
</dbReference>
<dbReference type="Gene3D" id="2.60.40.10">
    <property type="entry name" value="Immunoglobulins"/>
    <property type="match status" value="1"/>
</dbReference>
<dbReference type="GeneID" id="111088322"/>
<gene>
    <name evidence="2" type="primary">LOC111088322</name>
</gene>
<keyword evidence="1" id="KW-1185">Reference proteome</keyword>
<sequence length="388" mass="43957">MAAPLGEVKVGHLVADYVSIYGKVVVPLVVLDLQREREPSIHQERCMQHQDWWQKDLEVLIEHQKIKMSEKNINEEVNLQHRSSCDLNFSQKLWKDVALSDYVLDLGYVLAGSLQQKEISVMNFGTVTANLQLTGTTWNTAQIYIEPEDIQVEPGSTKFILKLFSDLGTNFLGEQKIPLFLQVIGGPVLTINMRAFVTLPAVTVNPFQLDFGPLYCGLCEVKWLFLKNPGPIKCEWSSEVISVLGIKKPKNILVPHYGDSDHINKPSGSVFDVKPKTGCLHPEEWCYLQVMFTPTSQTHYKNKLQLTVYSNPNVQHVILQGSGIQPKLSITPERLDFGQTLPRASLKTIEVKIYNPGVFPLEFSCVEFDYTLVEEKKVGRKKTIEMKI</sequence>
<organism evidence="1 2">
    <name type="scientific">Limulus polyphemus</name>
    <name type="common">Atlantic horseshoe crab</name>
    <dbReference type="NCBI Taxonomy" id="6850"/>
    <lineage>
        <taxon>Eukaryota</taxon>
        <taxon>Metazoa</taxon>
        <taxon>Ecdysozoa</taxon>
        <taxon>Arthropoda</taxon>
        <taxon>Chelicerata</taxon>
        <taxon>Merostomata</taxon>
        <taxon>Xiphosura</taxon>
        <taxon>Limulidae</taxon>
        <taxon>Limulus</taxon>
    </lineage>
</organism>
<name>A0ABM1TD41_LIMPO</name>